<accession>A0ABT4WCM5</accession>
<sequence length="125" mass="14887">MKEKFSKLFFVFLFFGLIYLVVKGKNYKKEIREYPGETICRYTLCRPTGKTSDAYVKYYVNDKLYRNRAGACPDSSTFKLNKYFVVQYSTIDPDKISVDFSKEVKDSTMIKELESKLEFKYWLDH</sequence>
<dbReference type="EMBL" id="JAMZNK010000015">
    <property type="protein sequence ID" value="MDA6070227.1"/>
    <property type="molecule type" value="Genomic_DNA"/>
</dbReference>
<protein>
    <submittedName>
        <fullName evidence="1">Uncharacterized protein</fullName>
    </submittedName>
</protein>
<name>A0ABT4WCM5_9FLAO</name>
<reference evidence="1 2" key="1">
    <citation type="journal article" date="2023" name="Chemosphere">
        <title>Whole genome analysis of Flavobacterium aziz-sancarii sp. nov., isolated from Ardley Island (Antarctica), revealed a rich resistome and bioremediation potential.</title>
        <authorList>
            <person name="Otur C."/>
            <person name="Okay S."/>
            <person name="Kurt-Kizildogan A."/>
        </authorList>
    </citation>
    <scope>NUCLEOTIDE SEQUENCE [LARGE SCALE GENOMIC DNA]</scope>
    <source>
        <strain evidence="1 2">AC</strain>
    </source>
</reference>
<dbReference type="RefSeq" id="WP_271336041.1">
    <property type="nucleotide sequence ID" value="NZ_JAMZNK010000015.1"/>
</dbReference>
<proteinExistence type="predicted"/>
<evidence type="ECO:0000313" key="1">
    <source>
        <dbReference type="EMBL" id="MDA6070227.1"/>
    </source>
</evidence>
<evidence type="ECO:0000313" key="2">
    <source>
        <dbReference type="Proteomes" id="UP001212170"/>
    </source>
</evidence>
<keyword evidence="2" id="KW-1185">Reference proteome</keyword>
<comment type="caution">
    <text evidence="1">The sequence shown here is derived from an EMBL/GenBank/DDBJ whole genome shotgun (WGS) entry which is preliminary data.</text>
</comment>
<organism evidence="1 2">
    <name type="scientific">Flavobacterium azizsancarii</name>
    <dbReference type="NCBI Taxonomy" id="2961580"/>
    <lineage>
        <taxon>Bacteria</taxon>
        <taxon>Pseudomonadati</taxon>
        <taxon>Bacteroidota</taxon>
        <taxon>Flavobacteriia</taxon>
        <taxon>Flavobacteriales</taxon>
        <taxon>Flavobacteriaceae</taxon>
        <taxon>Flavobacterium</taxon>
    </lineage>
</organism>
<dbReference type="Proteomes" id="UP001212170">
    <property type="component" value="Unassembled WGS sequence"/>
</dbReference>
<gene>
    <name evidence="1" type="ORF">NJT12_11420</name>
</gene>